<evidence type="ECO:0000313" key="1">
    <source>
        <dbReference type="EMBL" id="KAF0926502.1"/>
    </source>
</evidence>
<dbReference type="Proteomes" id="UP000479710">
    <property type="component" value="Unassembled WGS sequence"/>
</dbReference>
<name>A0A6G1EPI1_9ORYZ</name>
<accession>A0A6G1EPI1</accession>
<proteinExistence type="predicted"/>
<protein>
    <submittedName>
        <fullName evidence="1">Uncharacterized protein</fullName>
    </submittedName>
</protein>
<reference evidence="1 2" key="1">
    <citation type="submission" date="2019-11" db="EMBL/GenBank/DDBJ databases">
        <title>Whole genome sequence of Oryza granulata.</title>
        <authorList>
            <person name="Li W."/>
        </authorList>
    </citation>
    <scope>NUCLEOTIDE SEQUENCE [LARGE SCALE GENOMIC DNA]</scope>
    <source>
        <strain evidence="2">cv. Menghai</strain>
        <tissue evidence="1">Leaf</tissue>
    </source>
</reference>
<dbReference type="EMBL" id="SPHZ02000003">
    <property type="protein sequence ID" value="KAF0926502.1"/>
    <property type="molecule type" value="Genomic_DNA"/>
</dbReference>
<keyword evidence="2" id="KW-1185">Reference proteome</keyword>
<comment type="caution">
    <text evidence="1">The sequence shown here is derived from an EMBL/GenBank/DDBJ whole genome shotgun (WGS) entry which is preliminary data.</text>
</comment>
<dbReference type="AlphaFoldDB" id="A0A6G1EPI1"/>
<sequence>MPLWPAVFFLFLPFPSPEESQRQRKKTMAILYAISSPPLLDPSRLGLGTPKPDPIRAALAHPQPLIYGSSVQIVPPRSPPAVKRRAIASLAGSHRGLGRYMGRGPWASHDYAYAST</sequence>
<organism evidence="1 2">
    <name type="scientific">Oryza meyeriana var. granulata</name>
    <dbReference type="NCBI Taxonomy" id="110450"/>
    <lineage>
        <taxon>Eukaryota</taxon>
        <taxon>Viridiplantae</taxon>
        <taxon>Streptophyta</taxon>
        <taxon>Embryophyta</taxon>
        <taxon>Tracheophyta</taxon>
        <taxon>Spermatophyta</taxon>
        <taxon>Magnoliopsida</taxon>
        <taxon>Liliopsida</taxon>
        <taxon>Poales</taxon>
        <taxon>Poaceae</taxon>
        <taxon>BOP clade</taxon>
        <taxon>Oryzoideae</taxon>
        <taxon>Oryzeae</taxon>
        <taxon>Oryzinae</taxon>
        <taxon>Oryza</taxon>
        <taxon>Oryza meyeriana</taxon>
    </lineage>
</organism>
<gene>
    <name evidence="1" type="ORF">E2562_025992</name>
</gene>
<evidence type="ECO:0000313" key="2">
    <source>
        <dbReference type="Proteomes" id="UP000479710"/>
    </source>
</evidence>